<organism evidence="1 2">
    <name type="scientific">Pistacia atlantica</name>
    <dbReference type="NCBI Taxonomy" id="434234"/>
    <lineage>
        <taxon>Eukaryota</taxon>
        <taxon>Viridiplantae</taxon>
        <taxon>Streptophyta</taxon>
        <taxon>Embryophyta</taxon>
        <taxon>Tracheophyta</taxon>
        <taxon>Spermatophyta</taxon>
        <taxon>Magnoliopsida</taxon>
        <taxon>eudicotyledons</taxon>
        <taxon>Gunneridae</taxon>
        <taxon>Pentapetalae</taxon>
        <taxon>rosids</taxon>
        <taxon>malvids</taxon>
        <taxon>Sapindales</taxon>
        <taxon>Anacardiaceae</taxon>
        <taxon>Pistacia</taxon>
    </lineage>
</organism>
<reference evidence="2" key="1">
    <citation type="journal article" date="2023" name="G3 (Bethesda)">
        <title>Genome assembly and association tests identify interacting loci associated with vigor, precocity, and sex in interspecific pistachio rootstocks.</title>
        <authorList>
            <person name="Palmer W."/>
            <person name="Jacygrad E."/>
            <person name="Sagayaradj S."/>
            <person name="Cavanaugh K."/>
            <person name="Han R."/>
            <person name="Bertier L."/>
            <person name="Beede B."/>
            <person name="Kafkas S."/>
            <person name="Golino D."/>
            <person name="Preece J."/>
            <person name="Michelmore R."/>
        </authorList>
    </citation>
    <scope>NUCLEOTIDE SEQUENCE [LARGE SCALE GENOMIC DNA]</scope>
</reference>
<keyword evidence="2" id="KW-1185">Reference proteome</keyword>
<dbReference type="EMBL" id="CM047903">
    <property type="protein sequence ID" value="KAJ0092583.1"/>
    <property type="molecule type" value="Genomic_DNA"/>
</dbReference>
<dbReference type="Proteomes" id="UP001164250">
    <property type="component" value="Chromosome 7"/>
</dbReference>
<proteinExistence type="predicted"/>
<protein>
    <submittedName>
        <fullName evidence="1">Uncharacterized protein</fullName>
    </submittedName>
</protein>
<accession>A0ACC1B0Z4</accession>
<sequence length="325" mass="36642">MEILRSDLVQSESGSGDCVNGEVCHQAVSATEKEALVGSLRENGMEMESGQMGKDYALDVIRSNTQIVVPASESETIARQGGTSHGSWFAMSSDGHDRSRSPYLRKFRDVGEENPWLAKAPIEKKVDDGNSKAYRAKMSKDGMGLDHERINSQHPIRLEGRNNAGFNPFQSLGTSVMGEERQEVRGYKEQNQTWARVRYVIKEVTMNDKGFFFFKFSDEAKRMHCLKDGLWLFQNKSILLQKWQPGMELSKKSPRFIPVWVKFYDIPLELWSSIGLSYIASTVGKPLGMDMITKDLCGDSLGRMGFARILVEVDTARKLPDIIRV</sequence>
<evidence type="ECO:0000313" key="1">
    <source>
        <dbReference type="EMBL" id="KAJ0092583.1"/>
    </source>
</evidence>
<evidence type="ECO:0000313" key="2">
    <source>
        <dbReference type="Proteomes" id="UP001164250"/>
    </source>
</evidence>
<comment type="caution">
    <text evidence="1">The sequence shown here is derived from an EMBL/GenBank/DDBJ whole genome shotgun (WGS) entry which is preliminary data.</text>
</comment>
<gene>
    <name evidence="1" type="ORF">Patl1_25965</name>
</gene>
<name>A0ACC1B0Z4_9ROSI</name>